<dbReference type="EMBL" id="BSPP01000002">
    <property type="protein sequence ID" value="GLS85484.1"/>
    <property type="molecule type" value="Genomic_DNA"/>
</dbReference>
<dbReference type="RefSeq" id="WP_284323697.1">
    <property type="nucleotide sequence ID" value="NZ_BSPP01000002.1"/>
</dbReference>
<accession>A0AA37TPC7</accession>
<keyword evidence="3" id="KW-0121">Carboxypeptidase</keyword>
<protein>
    <submittedName>
        <fullName evidence="3">D-alanyl-D-alanine carboxypeptidase</fullName>
    </submittedName>
</protein>
<dbReference type="GO" id="GO:0000270">
    <property type="term" value="P:peptidoglycan metabolic process"/>
    <property type="evidence" value="ECO:0007669"/>
    <property type="project" value="TreeGrafter"/>
</dbReference>
<evidence type="ECO:0000256" key="1">
    <source>
        <dbReference type="ARBA" id="ARBA00006096"/>
    </source>
</evidence>
<keyword evidence="3" id="KW-0645">Protease</keyword>
<dbReference type="GO" id="GO:0006508">
    <property type="term" value="P:proteolysis"/>
    <property type="evidence" value="ECO:0007669"/>
    <property type="project" value="InterPro"/>
</dbReference>
<dbReference type="Gene3D" id="3.40.710.10">
    <property type="entry name" value="DD-peptidase/beta-lactamase superfamily"/>
    <property type="match status" value="2"/>
</dbReference>
<dbReference type="InterPro" id="IPR012338">
    <property type="entry name" value="Beta-lactam/transpept-like"/>
</dbReference>
<proteinExistence type="inferred from homology"/>
<evidence type="ECO:0000313" key="4">
    <source>
        <dbReference type="Proteomes" id="UP001157355"/>
    </source>
</evidence>
<reference evidence="3 4" key="1">
    <citation type="journal article" date="2014" name="Int. J. Syst. Evol. Microbiol.">
        <title>Complete genome sequence of Corynebacterium casei LMG S-19264T (=DSM 44701T), isolated from a smear-ripened cheese.</title>
        <authorList>
            <consortium name="US DOE Joint Genome Institute (JGI-PGF)"/>
            <person name="Walter F."/>
            <person name="Albersmeier A."/>
            <person name="Kalinowski J."/>
            <person name="Ruckert C."/>
        </authorList>
    </citation>
    <scope>NUCLEOTIDE SEQUENCE [LARGE SCALE GENOMIC DNA]</scope>
    <source>
        <strain evidence="3 4">NBRC 111766</strain>
    </source>
</reference>
<gene>
    <name evidence="3" type="ORF">GCM10010873_04570</name>
</gene>
<dbReference type="Pfam" id="PF02113">
    <property type="entry name" value="Peptidase_S13"/>
    <property type="match status" value="1"/>
</dbReference>
<dbReference type="PRINTS" id="PR00922">
    <property type="entry name" value="DADACBPTASE3"/>
</dbReference>
<evidence type="ECO:0000256" key="2">
    <source>
        <dbReference type="ARBA" id="ARBA00022801"/>
    </source>
</evidence>
<evidence type="ECO:0000313" key="3">
    <source>
        <dbReference type="EMBL" id="GLS85484.1"/>
    </source>
</evidence>
<comment type="similarity">
    <text evidence="1">Belongs to the peptidase S13 family.</text>
</comment>
<dbReference type="NCBIfam" id="TIGR00666">
    <property type="entry name" value="PBP4"/>
    <property type="match status" value="1"/>
</dbReference>
<dbReference type="PANTHER" id="PTHR30023:SF0">
    <property type="entry name" value="PENICILLIN-SENSITIVE CARBOXYPEPTIDASE A"/>
    <property type="match status" value="1"/>
</dbReference>
<dbReference type="Proteomes" id="UP001157355">
    <property type="component" value="Unassembled WGS sequence"/>
</dbReference>
<name>A0AA37TPC7_9RHOB</name>
<dbReference type="SUPFAM" id="SSF56601">
    <property type="entry name" value="beta-lactamase/transpeptidase-like"/>
    <property type="match status" value="1"/>
</dbReference>
<dbReference type="GO" id="GO:0004185">
    <property type="term" value="F:serine-type carboxypeptidase activity"/>
    <property type="evidence" value="ECO:0007669"/>
    <property type="project" value="InterPro"/>
</dbReference>
<dbReference type="Gene3D" id="3.50.80.20">
    <property type="entry name" value="D-Ala-D-Ala carboxypeptidase C, peptidase S13"/>
    <property type="match status" value="1"/>
</dbReference>
<dbReference type="AlphaFoldDB" id="A0AA37TPC7"/>
<keyword evidence="2" id="KW-0378">Hydrolase</keyword>
<dbReference type="PANTHER" id="PTHR30023">
    <property type="entry name" value="D-ALANYL-D-ALANINE CARBOXYPEPTIDASE"/>
    <property type="match status" value="1"/>
</dbReference>
<keyword evidence="4" id="KW-1185">Reference proteome</keyword>
<dbReference type="InterPro" id="IPR000667">
    <property type="entry name" value="Peptidase_S13"/>
</dbReference>
<comment type="caution">
    <text evidence="3">The sequence shown here is derived from an EMBL/GenBank/DDBJ whole genome shotgun (WGS) entry which is preliminary data.</text>
</comment>
<sequence length="497" mass="52599">MMVARRWVLGGLLAGAALPLWAEAPAVSLRPKPRTIKGSEAKVADAGAGALVAAAKLTGVVGYCVADLATGRVLEASGEATAMPPASVTKAVTTAFALEKLGVDHRFVTRVMRTGTVTNGRLDGDLILAGGGDPTFDTDKMGDLVAALAASGLREVTGRFIAYAGALPERAEIATDQPDFVGYNPAISGLMLNFNRVNFVWKAVNDGYALSMNAEGARFVPPVSMASVQVVDRDVPVFAYVAGTAQDRWTVARGALGREGSRWLPVRHPATYVAEVFQTMAAAQGIKLTKAEVVYDLPAGAEIVRHESEALPDLLRKMLRFSTNITAEAVGLAASGAGSLEGSAAVMTSWARRRFGVDAVFGDHSGLGPKTRISPAAMVQVMIKARQDKRLAQLHDLLKTVDLPSTDGKPVAKAAKAGTATRVAAKSGTMNFVSNLSGYVDAPGGRSLAFAIFTADVPRREAVPQWNREQPEGDKAWVRRAHRLQGQLLNRWGKSFL</sequence>
<organism evidence="3 4">
    <name type="scientific">Cypionkella aquatica</name>
    <dbReference type="NCBI Taxonomy" id="1756042"/>
    <lineage>
        <taxon>Bacteria</taxon>
        <taxon>Pseudomonadati</taxon>
        <taxon>Pseudomonadota</taxon>
        <taxon>Alphaproteobacteria</taxon>
        <taxon>Rhodobacterales</taxon>
        <taxon>Paracoccaceae</taxon>
        <taxon>Cypionkella</taxon>
    </lineage>
</organism>